<dbReference type="PANTHER" id="PTHR47655:SF2">
    <property type="entry name" value="QUINIC ACID UTILIZATION ACTIVATOR"/>
    <property type="match status" value="1"/>
</dbReference>
<dbReference type="GO" id="GO:0008270">
    <property type="term" value="F:zinc ion binding"/>
    <property type="evidence" value="ECO:0007669"/>
    <property type="project" value="InterPro"/>
</dbReference>
<name>A0A8H4CP71_COLGL</name>
<evidence type="ECO:0000259" key="3">
    <source>
        <dbReference type="Pfam" id="PF01261"/>
    </source>
</evidence>
<dbReference type="GO" id="GO:0003700">
    <property type="term" value="F:DNA-binding transcription factor activity"/>
    <property type="evidence" value="ECO:0007669"/>
    <property type="project" value="TreeGrafter"/>
</dbReference>
<keyword evidence="1" id="KW-0539">Nucleus</keyword>
<dbReference type="GO" id="GO:0003677">
    <property type="term" value="F:DNA binding"/>
    <property type="evidence" value="ECO:0007669"/>
    <property type="project" value="InterPro"/>
</dbReference>
<dbReference type="Proteomes" id="UP000613401">
    <property type="component" value="Unassembled WGS sequence"/>
</dbReference>
<dbReference type="InterPro" id="IPR013022">
    <property type="entry name" value="Xyl_isomerase-like_TIM-brl"/>
</dbReference>
<dbReference type="InterPro" id="IPR007219">
    <property type="entry name" value="XnlR_reg_dom"/>
</dbReference>
<sequence length="1138" mass="127241">MSDLPALERRNEPGQMVKSPTMQQPMAKLECESREPATSVENEKIVAMKRGLRTGYVRALEILLGMIFSSIDESDSWISALLDGQGWKPPFRLAAIGPTLVEDGDACEGFVDAWRKTEVLKHIEQWLSVAEPLETDNDGNPDKSFESRVKEAIPLITKIRGEQESQNSATIDIASPMNTSTTSPARNPSQDIVTIPSTSDSITQDAENNINSILMATQVFSPLRDTTMRQESLSRPQSGRSELPDNWSILLDTYFSNTHSWLPIFQKHEILRLAYVLESRDNRSSTADSMSHGDRCSLWAVLAYSSHLSKTEEHSTSAVALHARTRHLLGEKLEKYELGHIRAHMILALLHLSRGDKTATWLAAGKATYAAAALLLAPDTTTATQGQLDEGSKRTLACCFVLETMVASWLGTRPYFKRSDLAKVGTLATDSMEEWEPWQMRDGQGRTFHSHHSPGHIISTFNHLVQLAVFLNDLLRLRNQDGENERIRKLDRALKSWSQQNNPQCQTSSGAEASPQMFNLQLMYAGIFEAVRTEHLRLAGDRPSFDINGSYGRMEEQCRLLEQRMRSMGNFSTPPTVVILLCWFERSVDSQVRVQNHARMRMQLQTLRVCISTTIESYLQTQTPLKDTHESASNLFNAGSMSNSFAQSSGQSTQSAVHLGFATPASSGLSTQSRESNPSIFQGLGDPYNRNSAKNTPMGQSNLLTTQTQGLMSQPPSMGPDMNIDPLLDAVSAEMDDNELFQSLASLDSADWSTNPPEFMEHLGIPRGIASDLQSFFDKDPGSTFTCSNQKSPPNITMAEFRPALLSASLGRAWLHDFDKKVAEAAKHGFEGIEVFYEDIEYLAKKLHDTDEPTTDHLLAATTHIRKVLDGLKLTVIGLQPFLFYEGLLDREQHARLIEKIKVWFKLAKILGTNTIQIPANFLPAEKLTGDMDVIVGDLVELADLGLKEDPPIRFAYESLCWSTHIDTWEKSWEVACKVDRPNFGLCLDTFNIAGRVWGDPASPTGKTPNADADLKESLERLLRDVDLAKVFYIQVVDAERMESPLVKGHPFHVDGNPARMNWSRNARAYIYETDRGAYLPVEEVARVLIEKLGYKGWVSMELFSRTMSEEGEGVPADHARRGIEAWKKFVQRLELNK</sequence>
<dbReference type="Pfam" id="PF01261">
    <property type="entry name" value="AP_endonuc_2"/>
    <property type="match status" value="1"/>
</dbReference>
<dbReference type="AlphaFoldDB" id="A0A8H4CP71"/>
<feature type="region of interest" description="Disordered" evidence="2">
    <location>
        <begin position="1"/>
        <end position="24"/>
    </location>
</feature>
<proteinExistence type="predicted"/>
<dbReference type="EMBL" id="WVTB01000030">
    <property type="protein sequence ID" value="KAF3807376.1"/>
    <property type="molecule type" value="Genomic_DNA"/>
</dbReference>
<evidence type="ECO:0000256" key="2">
    <source>
        <dbReference type="SAM" id="MobiDB-lite"/>
    </source>
</evidence>
<feature type="region of interest" description="Disordered" evidence="2">
    <location>
        <begin position="164"/>
        <end position="200"/>
    </location>
</feature>
<dbReference type="Gene3D" id="3.20.20.150">
    <property type="entry name" value="Divalent-metal-dependent TIM barrel enzymes"/>
    <property type="match status" value="1"/>
</dbReference>
<organism evidence="5 6">
    <name type="scientific">Colletotrichum gloeosporioides</name>
    <name type="common">Anthracnose fungus</name>
    <name type="synonym">Glomerella cingulata</name>
    <dbReference type="NCBI Taxonomy" id="474922"/>
    <lineage>
        <taxon>Eukaryota</taxon>
        <taxon>Fungi</taxon>
        <taxon>Dikarya</taxon>
        <taxon>Ascomycota</taxon>
        <taxon>Pezizomycotina</taxon>
        <taxon>Sordariomycetes</taxon>
        <taxon>Hypocreomycetidae</taxon>
        <taxon>Glomerellales</taxon>
        <taxon>Glomerellaceae</taxon>
        <taxon>Colletotrichum</taxon>
        <taxon>Colletotrichum gloeosporioides species complex</taxon>
    </lineage>
</organism>
<feature type="compositionally biased region" description="Polar residues" evidence="2">
    <location>
        <begin position="689"/>
        <end position="700"/>
    </location>
</feature>
<dbReference type="GO" id="GO:0045944">
    <property type="term" value="P:positive regulation of transcription by RNA polymerase II"/>
    <property type="evidence" value="ECO:0007669"/>
    <property type="project" value="TreeGrafter"/>
</dbReference>
<dbReference type="CDD" id="cd12148">
    <property type="entry name" value="fungal_TF_MHR"/>
    <property type="match status" value="1"/>
</dbReference>
<comment type="caution">
    <text evidence="5">The sequence shown here is derived from an EMBL/GenBank/DDBJ whole genome shotgun (WGS) entry which is preliminary data.</text>
</comment>
<reference evidence="5" key="1">
    <citation type="journal article" date="2020" name="Phytopathology">
        <title>Genome sequence and comparative analysis of Colletotrichum gloeosporioides isolated from Liriodendron leaves.</title>
        <authorList>
            <person name="Fu F.F."/>
            <person name="Hao Z."/>
            <person name="Wang P."/>
            <person name="Lu Y."/>
            <person name="Xue L.J."/>
            <person name="Wei G."/>
            <person name="Tian Y."/>
            <person name="Baishi H."/>
            <person name="Xu H."/>
            <person name="Shi J."/>
            <person name="Cheng T."/>
            <person name="Wang G."/>
            <person name="Yi Y."/>
            <person name="Chen J."/>
        </authorList>
    </citation>
    <scope>NUCLEOTIDE SEQUENCE</scope>
    <source>
        <strain evidence="5">Lc1</strain>
    </source>
</reference>
<feature type="domain" description="Xylanolytic transcriptional activator regulatory" evidence="4">
    <location>
        <begin position="251"/>
        <end position="497"/>
    </location>
</feature>
<dbReference type="GO" id="GO:0006351">
    <property type="term" value="P:DNA-templated transcription"/>
    <property type="evidence" value="ECO:0007669"/>
    <property type="project" value="InterPro"/>
</dbReference>
<gene>
    <name evidence="5" type="ORF">GCG54_00008833</name>
</gene>
<reference evidence="5" key="2">
    <citation type="submission" date="2020-03" db="EMBL/GenBank/DDBJ databases">
        <authorList>
            <person name="Fu F.-F."/>
            <person name="Chen J."/>
        </authorList>
    </citation>
    <scope>NUCLEOTIDE SEQUENCE</scope>
    <source>
        <strain evidence="5">Lc1</strain>
    </source>
</reference>
<evidence type="ECO:0000313" key="6">
    <source>
        <dbReference type="Proteomes" id="UP000613401"/>
    </source>
</evidence>
<dbReference type="PANTHER" id="PTHR47655">
    <property type="entry name" value="QUINIC ACID UTILIZATION ACTIVATOR"/>
    <property type="match status" value="1"/>
</dbReference>
<evidence type="ECO:0000313" key="5">
    <source>
        <dbReference type="EMBL" id="KAF3807376.1"/>
    </source>
</evidence>
<feature type="domain" description="Xylose isomerase-like TIM barrel" evidence="3">
    <location>
        <begin position="822"/>
        <end position="1128"/>
    </location>
</feature>
<feature type="compositionally biased region" description="Polar residues" evidence="2">
    <location>
        <begin position="665"/>
        <end position="680"/>
    </location>
</feature>
<dbReference type="SUPFAM" id="SSF51658">
    <property type="entry name" value="Xylose isomerase-like"/>
    <property type="match status" value="1"/>
</dbReference>
<dbReference type="InterPro" id="IPR036237">
    <property type="entry name" value="Xyl_isomerase-like_sf"/>
</dbReference>
<dbReference type="GeneID" id="69015973"/>
<feature type="region of interest" description="Disordered" evidence="2">
    <location>
        <begin position="665"/>
        <end position="700"/>
    </location>
</feature>
<protein>
    <submittedName>
        <fullName evidence="5">3-dehydroshikimate dehydratase</fullName>
    </submittedName>
</protein>
<keyword evidence="6" id="KW-1185">Reference proteome</keyword>
<dbReference type="Pfam" id="PF04082">
    <property type="entry name" value="Fungal_trans"/>
    <property type="match status" value="1"/>
</dbReference>
<evidence type="ECO:0000256" key="1">
    <source>
        <dbReference type="ARBA" id="ARBA00023242"/>
    </source>
</evidence>
<feature type="compositionally biased region" description="Basic and acidic residues" evidence="2">
    <location>
        <begin position="1"/>
        <end position="12"/>
    </location>
</feature>
<accession>A0A8H4CP71</accession>
<evidence type="ECO:0000259" key="4">
    <source>
        <dbReference type="Pfam" id="PF04082"/>
    </source>
</evidence>
<dbReference type="RefSeq" id="XP_045266535.1">
    <property type="nucleotide sequence ID" value="XM_045408792.1"/>
</dbReference>
<dbReference type="InterPro" id="IPR052783">
    <property type="entry name" value="Metabolic/Drug-Res_Regulator"/>
</dbReference>